<evidence type="ECO:0000313" key="2">
    <source>
        <dbReference type="Proteomes" id="UP000504633"/>
    </source>
</evidence>
<feature type="compositionally biased region" description="Basic and acidic residues" evidence="1">
    <location>
        <begin position="1680"/>
        <end position="1690"/>
    </location>
</feature>
<feature type="region of interest" description="Disordered" evidence="1">
    <location>
        <begin position="877"/>
        <end position="1016"/>
    </location>
</feature>
<feature type="compositionally biased region" description="Basic and acidic residues" evidence="1">
    <location>
        <begin position="304"/>
        <end position="456"/>
    </location>
</feature>
<keyword evidence="2" id="KW-1185">Reference proteome</keyword>
<feature type="region of interest" description="Disordered" evidence="1">
    <location>
        <begin position="1851"/>
        <end position="1942"/>
    </location>
</feature>
<gene>
    <name evidence="3" type="primary">LOC111602533</name>
</gene>
<evidence type="ECO:0000313" key="3">
    <source>
        <dbReference type="RefSeq" id="XP_030079200.1"/>
    </source>
</evidence>
<feature type="region of interest" description="Disordered" evidence="1">
    <location>
        <begin position="1673"/>
        <end position="1702"/>
    </location>
</feature>
<dbReference type="KEGG" id="dhe:111602533"/>
<feature type="compositionally biased region" description="Polar residues" evidence="1">
    <location>
        <begin position="554"/>
        <end position="564"/>
    </location>
</feature>
<protein>
    <submittedName>
        <fullName evidence="3">Uncharacterized protein LOC111602533 isoform X1</fullName>
    </submittedName>
</protein>
<dbReference type="OrthoDB" id="7873150at2759"/>
<feature type="region of interest" description="Disordered" evidence="1">
    <location>
        <begin position="139"/>
        <end position="182"/>
    </location>
</feature>
<dbReference type="Proteomes" id="UP000504633">
    <property type="component" value="Unplaced"/>
</dbReference>
<feature type="compositionally biased region" description="Basic and acidic residues" evidence="1">
    <location>
        <begin position="902"/>
        <end position="916"/>
    </location>
</feature>
<evidence type="ECO:0000256" key="1">
    <source>
        <dbReference type="SAM" id="MobiDB-lite"/>
    </source>
</evidence>
<feature type="compositionally biased region" description="Polar residues" evidence="1">
    <location>
        <begin position="694"/>
        <end position="714"/>
    </location>
</feature>
<feature type="compositionally biased region" description="Polar residues" evidence="1">
    <location>
        <begin position="1851"/>
        <end position="1863"/>
    </location>
</feature>
<feature type="region of interest" description="Disordered" evidence="1">
    <location>
        <begin position="630"/>
        <end position="756"/>
    </location>
</feature>
<proteinExistence type="predicted"/>
<feature type="compositionally biased region" description="Basic and acidic residues" evidence="1">
    <location>
        <begin position="473"/>
        <end position="489"/>
    </location>
</feature>
<dbReference type="GeneID" id="111602533"/>
<name>A0A6J2SSS4_DROHY</name>
<feature type="compositionally biased region" description="Basic residues" evidence="1">
    <location>
        <begin position="165"/>
        <end position="176"/>
    </location>
</feature>
<accession>A0A6J2SSS4</accession>
<reference evidence="3" key="1">
    <citation type="submission" date="2025-08" db="UniProtKB">
        <authorList>
            <consortium name="RefSeq"/>
        </authorList>
    </citation>
    <scope>IDENTIFICATION</scope>
    <source>
        <strain evidence="3">15085-1641.00</strain>
        <tissue evidence="3">Whole body</tissue>
    </source>
</reference>
<organism evidence="2 3">
    <name type="scientific">Drosophila hydei</name>
    <name type="common">Fruit fly</name>
    <dbReference type="NCBI Taxonomy" id="7224"/>
    <lineage>
        <taxon>Eukaryota</taxon>
        <taxon>Metazoa</taxon>
        <taxon>Ecdysozoa</taxon>
        <taxon>Arthropoda</taxon>
        <taxon>Hexapoda</taxon>
        <taxon>Insecta</taxon>
        <taxon>Pterygota</taxon>
        <taxon>Neoptera</taxon>
        <taxon>Endopterygota</taxon>
        <taxon>Diptera</taxon>
        <taxon>Brachycera</taxon>
        <taxon>Muscomorpha</taxon>
        <taxon>Ephydroidea</taxon>
        <taxon>Drosophilidae</taxon>
        <taxon>Drosophila</taxon>
    </lineage>
</organism>
<feature type="region of interest" description="Disordered" evidence="1">
    <location>
        <begin position="261"/>
        <end position="582"/>
    </location>
</feature>
<feature type="compositionally biased region" description="Polar residues" evidence="1">
    <location>
        <begin position="522"/>
        <end position="544"/>
    </location>
</feature>
<feature type="region of interest" description="Disordered" evidence="1">
    <location>
        <begin position="1807"/>
        <end position="1829"/>
    </location>
</feature>
<feature type="region of interest" description="Disordered" evidence="1">
    <location>
        <begin position="69"/>
        <end position="123"/>
    </location>
</feature>
<feature type="compositionally biased region" description="Basic and acidic residues" evidence="1">
    <location>
        <begin position="283"/>
        <end position="293"/>
    </location>
</feature>
<feature type="region of interest" description="Disordered" evidence="1">
    <location>
        <begin position="1984"/>
        <end position="2013"/>
    </location>
</feature>
<dbReference type="RefSeq" id="XP_030079200.1">
    <property type="nucleotide sequence ID" value="XM_030223340.1"/>
</dbReference>
<feature type="compositionally biased region" description="Basic and acidic residues" evidence="1">
    <location>
        <begin position="729"/>
        <end position="746"/>
    </location>
</feature>
<dbReference type="OMA" id="DREHKYD"/>
<feature type="compositionally biased region" description="Basic and acidic residues" evidence="1">
    <location>
        <begin position="1890"/>
        <end position="1912"/>
    </location>
</feature>
<feature type="compositionally biased region" description="Basic and acidic residues" evidence="1">
    <location>
        <begin position="1812"/>
        <end position="1829"/>
    </location>
</feature>
<sequence length="2036" mass="231166">MTGLRRKRRSSKQILLRRAVKRRTSDVAVLDLPRVRTSPQAKAITVVSAINRDAQLRYIMEHCLSNNSASSWEPRLQQRERPTAKRSIANESDFDRDHSRSSKRSRHSSSGYPSSWNLEVPRCDNDDRLNDDVFSFDKMLNHKPQTPQGPTGRKKKCNTAVQCKMPHRSKQPRPKPRSQTSATSMNIIEQITDESTAIDARQAEQRAHSGDASSLFHNTLRLSHNTDVCTSSDCSCAWNRDEVDYNRNQSSLAQIPEKYSRIQSLSRPPTGLARESLTSSQTEGKERSVDRRSQVRSKRNSRRSQAEDEGRDSKERSVDRGSQERSKRNSRRSQAEDEGRDSKERGVDRGSQERSKRNSRRSQAEDEGRDSKERGVDRGSQERSKRNSRRSQAEDEGRDSKERSVDRGSQERSKRNSRRSQAEDEGRDSKERGVDRGSQERSKRNSRRSQAEDEGRNSAARSQENGNRKQSRISHEMGRDSNDRADYLRVEAAAQTEIETDDPGVEQNVNVAGGTKPKAVSSPIQGTATQQSRPGSMYSSNSQDAKGFLGAQARGSSPRSQRNSNKGRDVDSSEPVDDNNCIMVPCPRANRTTNQSYVKYNENMHFCYCNVGKNGEPTEGCNCEYFEADEPSGQQNVHQEDEQVATRTSQRSDPEASFSSSPLKERSTMTQVEAQESEQSLGEAKEATPKAKRNQSTSVSAPNEANRISTSRAATETFRRQDQSGAGSAKEESTAVARESKRKTEPSPDQSSSSASSKAMQNCCQFANPNCRCCRTARTSSQPWCIIGNQQWLGSCPCGCCFNREPRQNKKCRVHKFCNCHCQCCLKAFNMTAASAQPIAVEDQEALETVSGSCSDSGSRLNSRSAANTVGFLETRQASKADSKLRAPQASSLDLGSGKRSTKVEERPEPIPKELKSGSIRSSNMNKDSKLRAPQAWSLDLGSGKRSTKVEERPEPIPNELKSGSIRSSNMNKDSKLRAPQAWSLDLGSGKRSTKVEERPEPIPNELKSGSIRSSNMNKDAQSVTICPNCGININEFLYNSVNKDINFTESDARHGRASANEEQRVYRSIGSSKLTESTIEASKPWQSAGRNDEGMSHCNRWTNPMESNMCKLSPAKGAEDEPLVNLVVNDKCNVEQLIEILRGTVAALETQRNSAEPVIRQPVAAANQNEFHFDQNMENGNRNYMDRHQMIECHNAQSNQGQDHFNLNYNALPSNAYPQYETHLSQIYETPDTRNTAASLRIRTQTEYDYPAPAAEPGQQNNYVCREQCTYYPALSNQVRKRSGCCFPKFMSDINQSSPIGKQEVLQQSLPSKSFLELLDLTLAIKKRKEDFQKDKHKMRLSNERKRDLKLTPGYAGRTTDSHGKQLDRAYKDMNPTQPPFHINEVFNVSSVEKCKDLTEDETKFECNARGNRKRFSDVEHPVQKSRKDLGYFGHKYKRKTLHQSPSQETGHRKNLLRKQIYLEQNTSDSDYFRAANCTPRNRELQLEEREIRARKSSGFDQMRTKDILPSLYGFDSCRREPNSSEMKIMRCSAFYNPQERQSEASYFETRCSRRPQRKGYPLRSRERSRSRFQNLLRKRAKDKKENSNLYMTCEARSKSSISKDKIEADSIGENLNKSNSRGSFLFNKNHRMTHKLDPKAKPINDTKKPEREIKENKYFDYTELKRWESTSNSYTNKRRPDTKLEGERSHHRKSKNSESKIEHFPMRRMAGERRVSESGSRVLPKDKMIEVKRERPDFSGNFVIRTTPFALRKRKLCEKEASEKGDCSEPNKSKFTKEKQIELKGKSERSDSSVLKKIESRNRLLPSRKTISERTSDNSESKCLETRHRVFAPGKQIKDKADKTVIATLNSRKPIPLNQNQRSEKEAKDGSLNLKAISVGPNSTVNNTKRERTEQRELNAPNAKEHSEFRHKSHLSAPFHQEKPLKKWAPTPPPKPVKKAPKAIVTVSASNHKQRPTPRSYQKNESDCEDIKVLYDSRSKFSRHSYGGGDTTTDCESDTKPYVISKSRPSTSQNNFFCMLKTRDKLTDSKRYSR</sequence>
<feature type="compositionally biased region" description="Polar residues" evidence="1">
    <location>
        <begin position="645"/>
        <end position="680"/>
    </location>
</feature>